<dbReference type="InterPro" id="IPR003020">
    <property type="entry name" value="HCO3_transpt_euk"/>
</dbReference>
<dbReference type="OrthoDB" id="1735926at2759"/>
<evidence type="ECO:0000259" key="11">
    <source>
        <dbReference type="Pfam" id="PF00955"/>
    </source>
</evidence>
<feature type="transmembrane region" description="Helical" evidence="9">
    <location>
        <begin position="832"/>
        <end position="850"/>
    </location>
</feature>
<keyword evidence="14" id="KW-1185">Reference proteome</keyword>
<comment type="similarity">
    <text evidence="2 9">Belongs to the anion exchanger (TC 2.A.31) family.</text>
</comment>
<dbReference type="GO" id="GO:0051453">
    <property type="term" value="P:regulation of intracellular pH"/>
    <property type="evidence" value="ECO:0007669"/>
    <property type="project" value="TreeGrafter"/>
</dbReference>
<feature type="transmembrane region" description="Helical" evidence="9">
    <location>
        <begin position="870"/>
        <end position="887"/>
    </location>
</feature>
<feature type="transmembrane region" description="Helical" evidence="9">
    <location>
        <begin position="744"/>
        <end position="762"/>
    </location>
</feature>
<feature type="domain" description="Band 3 cytoplasmic" evidence="12">
    <location>
        <begin position="441"/>
        <end position="557"/>
    </location>
</feature>
<feature type="compositionally biased region" description="Basic residues" evidence="10">
    <location>
        <begin position="1228"/>
        <end position="1254"/>
    </location>
</feature>
<dbReference type="GeneID" id="110252476"/>
<dbReference type="Proteomes" id="UP000887567">
    <property type="component" value="Unplaced"/>
</dbReference>
<evidence type="ECO:0000256" key="7">
    <source>
        <dbReference type="ARBA" id="ARBA00023065"/>
    </source>
</evidence>
<feature type="transmembrane region" description="Helical" evidence="9">
    <location>
        <begin position="959"/>
        <end position="983"/>
    </location>
</feature>
<feature type="transmembrane region" description="Helical" evidence="9">
    <location>
        <begin position="712"/>
        <end position="737"/>
    </location>
</feature>
<evidence type="ECO:0000313" key="14">
    <source>
        <dbReference type="Proteomes" id="UP000887567"/>
    </source>
</evidence>
<evidence type="ECO:0000256" key="4">
    <source>
        <dbReference type="ARBA" id="ARBA00022475"/>
    </source>
</evidence>
<dbReference type="PANTHER" id="PTHR11453:SF36">
    <property type="entry name" value="ANION EXCHANGE PROTEIN"/>
    <property type="match status" value="1"/>
</dbReference>
<evidence type="ECO:0000256" key="6">
    <source>
        <dbReference type="ARBA" id="ARBA00022989"/>
    </source>
</evidence>
<evidence type="ECO:0000256" key="10">
    <source>
        <dbReference type="SAM" id="MobiDB-lite"/>
    </source>
</evidence>
<dbReference type="GO" id="GO:0005452">
    <property type="term" value="F:solute:inorganic anion antiporter activity"/>
    <property type="evidence" value="ECO:0007669"/>
    <property type="project" value="InterPro"/>
</dbReference>
<feature type="transmembrane region" description="Helical" evidence="9">
    <location>
        <begin position="662"/>
        <end position="692"/>
    </location>
</feature>
<dbReference type="RefSeq" id="XP_028519007.1">
    <property type="nucleotide sequence ID" value="XM_028663206.1"/>
</dbReference>
<dbReference type="EnsemblMetazoa" id="XM_028663206.1">
    <property type="protein sequence ID" value="XP_028519007.1"/>
    <property type="gene ID" value="LOC110252476"/>
</dbReference>
<evidence type="ECO:0000256" key="9">
    <source>
        <dbReference type="RuleBase" id="RU362035"/>
    </source>
</evidence>
<feature type="region of interest" description="Disordered" evidence="10">
    <location>
        <begin position="1162"/>
        <end position="1204"/>
    </location>
</feature>
<evidence type="ECO:0000256" key="2">
    <source>
        <dbReference type="ARBA" id="ARBA00010993"/>
    </source>
</evidence>
<protein>
    <recommendedName>
        <fullName evidence="9">Anion exchange protein</fullName>
    </recommendedName>
</protein>
<evidence type="ECO:0000256" key="8">
    <source>
        <dbReference type="ARBA" id="ARBA00023136"/>
    </source>
</evidence>
<dbReference type="InterPro" id="IPR016152">
    <property type="entry name" value="PTrfase/Anion_transptr"/>
</dbReference>
<evidence type="ECO:0000259" key="12">
    <source>
        <dbReference type="Pfam" id="PF07565"/>
    </source>
</evidence>
<feature type="compositionally biased region" description="Basic residues" evidence="10">
    <location>
        <begin position="94"/>
        <end position="119"/>
    </location>
</feature>
<feature type="compositionally biased region" description="Acidic residues" evidence="10">
    <location>
        <begin position="1"/>
        <end position="14"/>
    </location>
</feature>
<dbReference type="FunFam" id="1.10.287.570:FF:000001">
    <property type="entry name" value="Anion exchange protein"/>
    <property type="match status" value="1"/>
</dbReference>
<sequence length="1323" mass="148607">MSDENATAEDEQDNPADRFGARPRSSSKSSKDEPSSVSEYLGSRPRAGSRTGVHLDPHTLDVYTPRLDAADISDHRQVYVGVHLPLQNNASSRSSRRTKDRGSSSRRHHHRHGHRRKHKSEPQTTEADQVSALPSERVRFILGGQEFEVEGHQIFAELDEYQVNDDGNGVWKESARWLKFEEDVEEVGNRWSKPHVATLSLYSLFELRSCLLHGTVLLDLNASNLEQICDLILDDLVYTNQLEHENRAKTKEVLLQRHVHQFERSATKKPKTSKSFGQHLANFGSRKSSAPNLEAMEKKKPVIEGSKSVPFNLTALQEEPEPVRAFPYIPSAVSLVGQETESVEDEECKDEFIDTFDHNFMKKIPSGAEASNALVGEVDFLKKPLIAFVRLENSLVLGDLTEVPLPTRFMFIMLGPPSTPGRYHEVGRAIATLMWDIFQFDHNFMKKIPSGAEASNALVGEVDFLKKPLIAFVRLENSLVLGDLTEVPLPTRFMFIMLGPPSTPGRYHEVGRAIATLMSDEIFHEVAYRANCREDLLSGIDEFLMQVTVLPPGEWDPSIRIEPPATIPSQEKRLEWGNKCDEDHDPADREEHLRRTGKIFGGLIADLKRRLPWYTRDFKDACSPQCLASIIFIYFACLTPIITFGGLMGTKTDNYMGAVEQMLACSIGGVLFSLFGGQPLIILGATGPMLVFEEIIYSFCIMANLEYLPFRMWIGIWTMLFCFILVVTDASSLVCYFTRFTEECFATLIALIFIVEGFSKLWHVKNDHPISIGYTDHHSCACTKSKEYMVSNWVNGTMVNSTVTNQTMFDVPVQDCELLGGTLSGLACDENVFFLSAILTLGTFTLTISLKNFRTSPYFPTKLRAKVSDFAVLISILVFVGIDYMFGVNTPKLKIPLSFRPTAGSKRGWLVPPLGRNPGWIIIAAAIPAILATILVFMDQQITALIVNRREHKLKKGAGYHLDLLLVAIIIGICSVFGLPWVVAATVLSVSHVQSLFVESQCTAPGEKTKFLGVREQRVTGTVIFLLIGVSVLLTPILKVIPMPVLFGLFLYMGFSALKGLQFFERLKIIFMPAKHQPDLIYLRRIKIKRVHLFTVIQCTCLIVLWAIKSTPAALVFPIMVLMLVAVRKIMEKFFTKHELEVLDDLMPETIKKKKLTESMADGIEGDAPCDGSESGEEDEVDGEKKEAVQANGPPQVEIPINISEEMTKSSLWKSFAKDRKDSCGSKQRSKNDRHHGSSRSKHRHKHGKHRNKHRDKDRDQGLWFSADKKRYYDDEHDSCELRRLTAIEEDPVVDPKESADVPEVVISMPSSNGIESSKDKNE</sequence>
<dbReference type="KEGG" id="epa:110252476"/>
<dbReference type="Pfam" id="PF07565">
    <property type="entry name" value="Band_3_cyto"/>
    <property type="match status" value="2"/>
</dbReference>
<proteinExistence type="inferred from homology"/>
<keyword evidence="6 9" id="KW-1133">Transmembrane helix</keyword>
<feature type="transmembrane region" description="Helical" evidence="9">
    <location>
        <begin position="1114"/>
        <end position="1131"/>
    </location>
</feature>
<dbReference type="PANTHER" id="PTHR11453">
    <property type="entry name" value="ANION EXCHANGE PROTEIN"/>
    <property type="match status" value="1"/>
</dbReference>
<name>A0A913YWY7_EXADI</name>
<feature type="region of interest" description="Disordered" evidence="10">
    <location>
        <begin position="1218"/>
        <end position="1268"/>
    </location>
</feature>
<dbReference type="GO" id="GO:0008510">
    <property type="term" value="F:sodium:bicarbonate symporter activity"/>
    <property type="evidence" value="ECO:0007669"/>
    <property type="project" value="TreeGrafter"/>
</dbReference>
<keyword evidence="4" id="KW-1003">Cell membrane</keyword>
<evidence type="ECO:0000256" key="1">
    <source>
        <dbReference type="ARBA" id="ARBA00004651"/>
    </source>
</evidence>
<keyword evidence="5 9" id="KW-0812">Transmembrane</keyword>
<evidence type="ECO:0000256" key="5">
    <source>
        <dbReference type="ARBA" id="ARBA00022692"/>
    </source>
</evidence>
<dbReference type="FunFam" id="3.40.930.10:FF:000008">
    <property type="entry name" value="Anion exchange protein"/>
    <property type="match status" value="1"/>
</dbReference>
<accession>A0A913YWY7</accession>
<feature type="region of interest" description="Disordered" evidence="10">
    <location>
        <begin position="1293"/>
        <end position="1323"/>
    </location>
</feature>
<dbReference type="Gene3D" id="1.10.287.570">
    <property type="entry name" value="Helical hairpin bin"/>
    <property type="match status" value="1"/>
</dbReference>
<dbReference type="GO" id="GO:0005886">
    <property type="term" value="C:plasma membrane"/>
    <property type="evidence" value="ECO:0007669"/>
    <property type="project" value="UniProtKB-SubCell"/>
</dbReference>
<feature type="transmembrane region" description="Helical" evidence="9">
    <location>
        <begin position="919"/>
        <end position="938"/>
    </location>
</feature>
<comment type="subcellular location">
    <subcellularLocation>
        <location evidence="1">Cell membrane</location>
        <topology evidence="1">Multi-pass membrane protein</topology>
    </subcellularLocation>
    <subcellularLocation>
        <location evidence="9">Membrane</location>
        <topology evidence="9">Multi-pass membrane protein</topology>
    </subcellularLocation>
</comment>
<dbReference type="NCBIfam" id="TIGR00834">
    <property type="entry name" value="ae"/>
    <property type="match status" value="1"/>
</dbReference>
<dbReference type="InterPro" id="IPR013769">
    <property type="entry name" value="Band3_cytoplasmic_dom"/>
</dbReference>
<keyword evidence="8 9" id="KW-0472">Membrane</keyword>
<dbReference type="Gene3D" id="3.40.930.10">
    <property type="entry name" value="Mannitol-specific EII, Chain A"/>
    <property type="match status" value="2"/>
</dbReference>
<evidence type="ECO:0000256" key="3">
    <source>
        <dbReference type="ARBA" id="ARBA00022448"/>
    </source>
</evidence>
<dbReference type="GO" id="GO:0008509">
    <property type="term" value="F:monoatomic anion transmembrane transporter activity"/>
    <property type="evidence" value="ECO:0007669"/>
    <property type="project" value="InterPro"/>
</dbReference>
<feature type="domain" description="Band 3 cytoplasmic" evidence="12">
    <location>
        <begin position="152"/>
        <end position="436"/>
    </location>
</feature>
<keyword evidence="7 9" id="KW-0406">Ion transport</keyword>
<reference evidence="13" key="1">
    <citation type="submission" date="2022-11" db="UniProtKB">
        <authorList>
            <consortium name="EnsemblMetazoa"/>
        </authorList>
    </citation>
    <scope>IDENTIFICATION</scope>
</reference>
<feature type="region of interest" description="Disordered" evidence="10">
    <location>
        <begin position="84"/>
        <end position="130"/>
    </location>
</feature>
<dbReference type="Pfam" id="PF00955">
    <property type="entry name" value="HCO3_cotransp"/>
    <property type="match status" value="1"/>
</dbReference>
<feature type="compositionally biased region" description="Basic and acidic residues" evidence="10">
    <location>
        <begin position="1255"/>
        <end position="1268"/>
    </location>
</feature>
<dbReference type="InterPro" id="IPR011531">
    <property type="entry name" value="HCO3_transpt-like_TM_dom"/>
</dbReference>
<feature type="region of interest" description="Disordered" evidence="10">
    <location>
        <begin position="1"/>
        <end position="57"/>
    </location>
</feature>
<dbReference type="OMA" id="EDAEKEX"/>
<dbReference type="PRINTS" id="PR01231">
    <property type="entry name" value="HCO3TRNSPORT"/>
</dbReference>
<dbReference type="SUPFAM" id="SSF55804">
    <property type="entry name" value="Phoshotransferase/anion transport protein"/>
    <property type="match status" value="2"/>
</dbReference>
<feature type="domain" description="Bicarbonate transporter-like transmembrane" evidence="11">
    <location>
        <begin position="598"/>
        <end position="1148"/>
    </location>
</feature>
<evidence type="ECO:0000313" key="13">
    <source>
        <dbReference type="EnsemblMetazoa" id="XP_028519007.1"/>
    </source>
</evidence>
<keyword evidence="3 9" id="KW-0813">Transport</keyword>
<feature type="transmembrane region" description="Helical" evidence="9">
    <location>
        <begin position="1023"/>
        <end position="1052"/>
    </location>
</feature>
<feature type="transmembrane region" description="Helical" evidence="9">
    <location>
        <begin position="627"/>
        <end position="650"/>
    </location>
</feature>
<organism evidence="13 14">
    <name type="scientific">Exaiptasia diaphana</name>
    <name type="common">Tropical sea anemone</name>
    <name type="synonym">Aiptasia pulchella</name>
    <dbReference type="NCBI Taxonomy" id="2652724"/>
    <lineage>
        <taxon>Eukaryota</taxon>
        <taxon>Metazoa</taxon>
        <taxon>Cnidaria</taxon>
        <taxon>Anthozoa</taxon>
        <taxon>Hexacorallia</taxon>
        <taxon>Actiniaria</taxon>
        <taxon>Aiptasiidae</taxon>
        <taxon>Exaiptasia</taxon>
    </lineage>
</organism>